<comment type="caution">
    <text evidence="2">The sequence shown here is derived from an EMBL/GenBank/DDBJ whole genome shotgun (WGS) entry which is preliminary data.</text>
</comment>
<dbReference type="AlphaFoldDB" id="A0A2J0UI55"/>
<accession>A0A2J0UI55</accession>
<organism evidence="2 3">
    <name type="scientific">Stenotrophomonas maltophilia</name>
    <name type="common">Pseudomonas maltophilia</name>
    <name type="synonym">Xanthomonas maltophilia</name>
    <dbReference type="NCBI Taxonomy" id="40324"/>
    <lineage>
        <taxon>Bacteria</taxon>
        <taxon>Pseudomonadati</taxon>
        <taxon>Pseudomonadota</taxon>
        <taxon>Gammaproteobacteria</taxon>
        <taxon>Lysobacterales</taxon>
        <taxon>Lysobacteraceae</taxon>
        <taxon>Stenotrophomonas</taxon>
        <taxon>Stenotrophomonas maltophilia group</taxon>
    </lineage>
</organism>
<dbReference type="EMBL" id="NEQV01000001">
    <property type="protein sequence ID" value="PJL34537.1"/>
    <property type="molecule type" value="Genomic_DNA"/>
</dbReference>
<evidence type="ECO:0000256" key="1">
    <source>
        <dbReference type="SAM" id="MobiDB-lite"/>
    </source>
</evidence>
<dbReference type="RefSeq" id="WP_100439803.1">
    <property type="nucleotide sequence ID" value="NZ_CBCPIZ010000024.1"/>
</dbReference>
<reference evidence="2 3" key="1">
    <citation type="journal article" date="2017" name="Front. Microbiol.">
        <title>Double-Face Meets the Bacterial World: The Opportunistic Pathogen Stenotrophomonas maltophilia.</title>
        <authorList>
            <person name="Lira F."/>
            <person name="Berg G."/>
            <person name="Martinez J.L."/>
        </authorList>
    </citation>
    <scope>NUCLEOTIDE SEQUENCE [LARGE SCALE GENOMIC DNA]</scope>
    <source>
        <strain evidence="2 3">EA1</strain>
    </source>
</reference>
<evidence type="ECO:0000313" key="3">
    <source>
        <dbReference type="Proteomes" id="UP000230167"/>
    </source>
</evidence>
<evidence type="ECO:0000313" key="2">
    <source>
        <dbReference type="EMBL" id="PJL34537.1"/>
    </source>
</evidence>
<name>A0A2J0UI55_STEMA</name>
<feature type="region of interest" description="Disordered" evidence="1">
    <location>
        <begin position="118"/>
        <end position="144"/>
    </location>
</feature>
<gene>
    <name evidence="2" type="ORF">B9Y64_05530</name>
</gene>
<proteinExistence type="predicted"/>
<dbReference type="OrthoDB" id="2990272at2"/>
<feature type="compositionally biased region" description="Gly residues" evidence="1">
    <location>
        <begin position="124"/>
        <end position="140"/>
    </location>
</feature>
<protein>
    <submittedName>
        <fullName evidence="2">Uncharacterized protein</fullName>
    </submittedName>
</protein>
<dbReference type="Proteomes" id="UP000230167">
    <property type="component" value="Unassembled WGS sequence"/>
</dbReference>
<sequence length="316" mass="35487">MATELAFSTEFNDTINAERAYELYWADVITDKRAFLCTEHENGCPATYTCANMDTEQLQLKQVPHFRIQHESEPHMDGCHHVAQLEVRGGSGDSRPSDVGQPAPDRFLLARPAGHFDVRQGTTTGAGPGAGGRSSSGESGGTRSRRTQFYSLAALVSRWLKARRYDVDDTTIVSAGTQEPMSYRELFENFFKKRPHLSGSTRVYWSTARIRKTDDGFKITFCEPVVSLAGETLAEPLRPTAMIWNSVLAASEMKSLHTRRLLRFAESKARCVVFLYGMPALREKQSGTYLNFDVKSLDLVDVQDTDVFDRIRRAKE</sequence>